<dbReference type="EMBL" id="JAHQIW010000868">
    <property type="protein sequence ID" value="KAJ1350462.1"/>
    <property type="molecule type" value="Genomic_DNA"/>
</dbReference>
<proteinExistence type="predicted"/>
<reference evidence="1" key="1">
    <citation type="submission" date="2021-06" db="EMBL/GenBank/DDBJ databases">
        <title>Parelaphostrongylus tenuis whole genome reference sequence.</title>
        <authorList>
            <person name="Garwood T.J."/>
            <person name="Larsen P.A."/>
            <person name="Fountain-Jones N.M."/>
            <person name="Garbe J.R."/>
            <person name="Macchietto M.G."/>
            <person name="Kania S.A."/>
            <person name="Gerhold R.W."/>
            <person name="Richards J.E."/>
            <person name="Wolf T.M."/>
        </authorList>
    </citation>
    <scope>NUCLEOTIDE SEQUENCE</scope>
    <source>
        <strain evidence="1">MNPRO001-30</strain>
        <tissue evidence="1">Meninges</tissue>
    </source>
</reference>
<organism evidence="1 2">
    <name type="scientific">Parelaphostrongylus tenuis</name>
    <name type="common">Meningeal worm</name>
    <dbReference type="NCBI Taxonomy" id="148309"/>
    <lineage>
        <taxon>Eukaryota</taxon>
        <taxon>Metazoa</taxon>
        <taxon>Ecdysozoa</taxon>
        <taxon>Nematoda</taxon>
        <taxon>Chromadorea</taxon>
        <taxon>Rhabditida</taxon>
        <taxon>Rhabditina</taxon>
        <taxon>Rhabditomorpha</taxon>
        <taxon>Strongyloidea</taxon>
        <taxon>Metastrongylidae</taxon>
        <taxon>Parelaphostrongylus</taxon>
    </lineage>
</organism>
<protein>
    <submittedName>
        <fullName evidence="1">Uncharacterized protein</fullName>
    </submittedName>
</protein>
<keyword evidence="2" id="KW-1185">Reference proteome</keyword>
<comment type="caution">
    <text evidence="1">The sequence shown here is derived from an EMBL/GenBank/DDBJ whole genome shotgun (WGS) entry which is preliminary data.</text>
</comment>
<name>A0AAD5M1G9_PARTN</name>
<dbReference type="AlphaFoldDB" id="A0AAD5M1G9"/>
<sequence>MSRFQDEQQTTLPLQQLQHQVKIVKNHTVALKQQKTPLFHRQDHVQALMPTKNSFPPRKSKQHR</sequence>
<gene>
    <name evidence="1" type="ORF">KIN20_006255</name>
</gene>
<evidence type="ECO:0000313" key="1">
    <source>
        <dbReference type="EMBL" id="KAJ1350462.1"/>
    </source>
</evidence>
<evidence type="ECO:0000313" key="2">
    <source>
        <dbReference type="Proteomes" id="UP001196413"/>
    </source>
</evidence>
<accession>A0AAD5M1G9</accession>
<dbReference type="Proteomes" id="UP001196413">
    <property type="component" value="Unassembled WGS sequence"/>
</dbReference>